<evidence type="ECO:0000313" key="1">
    <source>
        <dbReference type="EMBL" id="PUA78995.1"/>
    </source>
</evidence>
<dbReference type="RefSeq" id="WP_108346789.1">
    <property type="nucleotide sequence ID" value="NZ_PYXZ01000013.1"/>
</dbReference>
<dbReference type="OrthoDB" id="4423907at2"/>
<sequence>MDTTQITDEFFDQYAAALLDRDERAVASLYAVPALVLFPGQAIAVGDRTQTEQFFASSWAQYDGVDTAEPDITILAASDDAIWADVRWSHGGTEQERFCYQLARTGDGWQVAVLTSLPL</sequence>
<proteinExistence type="predicted"/>
<dbReference type="Proteomes" id="UP000244867">
    <property type="component" value="Unassembled WGS sequence"/>
</dbReference>
<reference evidence="1 2" key="1">
    <citation type="submission" date="2018-03" db="EMBL/GenBank/DDBJ databases">
        <authorList>
            <person name="Keele B.F."/>
        </authorList>
    </citation>
    <scope>NUCLEOTIDE SEQUENCE [LARGE SCALE GENOMIC DNA]</scope>
    <source>
        <strain evidence="1 2">IB-3</strain>
    </source>
</reference>
<protein>
    <recommendedName>
        <fullName evidence="3">DUF4440 domain-containing protein</fullName>
    </recommendedName>
</protein>
<dbReference type="SUPFAM" id="SSF54427">
    <property type="entry name" value="NTF2-like"/>
    <property type="match status" value="1"/>
</dbReference>
<evidence type="ECO:0008006" key="3">
    <source>
        <dbReference type="Google" id="ProtNLM"/>
    </source>
</evidence>
<dbReference type="InterPro" id="IPR032710">
    <property type="entry name" value="NTF2-like_dom_sf"/>
</dbReference>
<evidence type="ECO:0000313" key="2">
    <source>
        <dbReference type="Proteomes" id="UP000244867"/>
    </source>
</evidence>
<dbReference type="AlphaFoldDB" id="A0A2R7YRE8"/>
<keyword evidence="2" id="KW-1185">Reference proteome</keyword>
<gene>
    <name evidence="1" type="ORF">C7S10_21180</name>
</gene>
<dbReference type="Gene3D" id="3.10.450.50">
    <property type="match status" value="1"/>
</dbReference>
<organism evidence="1 2">
    <name type="scientific">Nocardioides currus</name>
    <dbReference type="NCBI Taxonomy" id="2133958"/>
    <lineage>
        <taxon>Bacteria</taxon>
        <taxon>Bacillati</taxon>
        <taxon>Actinomycetota</taxon>
        <taxon>Actinomycetes</taxon>
        <taxon>Propionibacteriales</taxon>
        <taxon>Nocardioidaceae</taxon>
        <taxon>Nocardioides</taxon>
    </lineage>
</organism>
<name>A0A2R7YRE8_9ACTN</name>
<comment type="caution">
    <text evidence="1">The sequence shown here is derived from an EMBL/GenBank/DDBJ whole genome shotgun (WGS) entry which is preliminary data.</text>
</comment>
<accession>A0A2R7YRE8</accession>
<dbReference type="EMBL" id="PYXZ01000013">
    <property type="protein sequence ID" value="PUA78995.1"/>
    <property type="molecule type" value="Genomic_DNA"/>
</dbReference>